<comment type="caution">
    <text evidence="4">The sequence shown here is derived from an EMBL/GenBank/DDBJ whole genome shotgun (WGS) entry which is preliminary data.</text>
</comment>
<evidence type="ECO:0000313" key="5">
    <source>
        <dbReference type="Proteomes" id="UP000287605"/>
    </source>
</evidence>
<dbReference type="EMBL" id="NGKA01000002">
    <property type="protein sequence ID" value="RSU15079.1"/>
    <property type="molecule type" value="Genomic_DNA"/>
</dbReference>
<dbReference type="InterPro" id="IPR001296">
    <property type="entry name" value="Glyco_trans_1"/>
</dbReference>
<dbReference type="CDD" id="cd03794">
    <property type="entry name" value="GT4_WbuB-like"/>
    <property type="match status" value="1"/>
</dbReference>
<dbReference type="InterPro" id="IPR028098">
    <property type="entry name" value="Glyco_trans_4-like_N"/>
</dbReference>
<evidence type="ECO:0000313" key="4">
    <source>
        <dbReference type="EMBL" id="RSU15079.1"/>
    </source>
</evidence>
<protein>
    <recommendedName>
        <fullName evidence="6">Glycosyltransferase WbuB</fullName>
    </recommendedName>
</protein>
<sequence length="408" mass="46802">MKILIVSQSFYPDNFKINELIKEFAENGNEVTVLSGLGDYTTGKVHENYRFFKNRTEVYNGCTIKRVRTFSRRKGPFFRSLNYLSFAFFGSLWSWFTKQTFDIVYVYQPSPATMIFPGIIAAKRSKVPLLVYCLDIWPEALKAMSIKEESIVFKIVHRMSRYMYNQADHILVSSHSFMEYLHQYNQVPYDKMDYLPQHADVNTRQKVNEVEMEIPTAEVNFVYTGNIGYVQDVETIIRAVNEIKLDKSFLFHIVGGGSNFENCVKLSKELAVEDYIVFYGNQPVDRMPFFNDLADAFLLTLKFENKIGLTIPAKLQGYMAAGKPIIAAIDGDAKTIIEEAQCGLCVSSSDAVSLARAVEKFVYLSKEEKEALGNNSLDYFKEHFNKEKFVKVTLDKITEMVNKDEEGV</sequence>
<gene>
    <name evidence="4" type="ORF">CBF29_01715</name>
</gene>
<dbReference type="PANTHER" id="PTHR45947">
    <property type="entry name" value="SULFOQUINOVOSYL TRANSFERASE SQD2"/>
    <property type="match status" value="1"/>
</dbReference>
<dbReference type="OrthoDB" id="9811902at2"/>
<dbReference type="Pfam" id="PF13439">
    <property type="entry name" value="Glyco_transf_4"/>
    <property type="match status" value="1"/>
</dbReference>
<feature type="transmembrane region" description="Helical" evidence="1">
    <location>
        <begin position="76"/>
        <end position="96"/>
    </location>
</feature>
<reference evidence="4 5" key="1">
    <citation type="submission" date="2017-05" db="EMBL/GenBank/DDBJ databases">
        <title>Vagococcus spp. assemblies.</title>
        <authorList>
            <person name="Gulvik C.A."/>
        </authorList>
    </citation>
    <scope>NUCLEOTIDE SEQUENCE [LARGE SCALE GENOMIC DNA]</scope>
    <source>
        <strain evidence="4 5">CCUG 51432</strain>
    </source>
</reference>
<evidence type="ECO:0000259" key="2">
    <source>
        <dbReference type="Pfam" id="PF00534"/>
    </source>
</evidence>
<name>A0A430B457_9ENTE</name>
<evidence type="ECO:0000259" key="3">
    <source>
        <dbReference type="Pfam" id="PF13439"/>
    </source>
</evidence>
<feature type="domain" description="Glycosyltransferase subfamily 4-like N-terminal" evidence="3">
    <location>
        <begin position="18"/>
        <end position="196"/>
    </location>
</feature>
<evidence type="ECO:0000256" key="1">
    <source>
        <dbReference type="SAM" id="Phobius"/>
    </source>
</evidence>
<proteinExistence type="predicted"/>
<dbReference type="GO" id="GO:0016758">
    <property type="term" value="F:hexosyltransferase activity"/>
    <property type="evidence" value="ECO:0007669"/>
    <property type="project" value="TreeGrafter"/>
</dbReference>
<dbReference type="Gene3D" id="3.40.50.2000">
    <property type="entry name" value="Glycogen Phosphorylase B"/>
    <property type="match status" value="2"/>
</dbReference>
<dbReference type="SUPFAM" id="SSF53756">
    <property type="entry name" value="UDP-Glycosyltransferase/glycogen phosphorylase"/>
    <property type="match status" value="1"/>
</dbReference>
<dbReference type="PANTHER" id="PTHR45947:SF3">
    <property type="entry name" value="SULFOQUINOVOSYL TRANSFERASE SQD2"/>
    <property type="match status" value="1"/>
</dbReference>
<dbReference type="InterPro" id="IPR050194">
    <property type="entry name" value="Glycosyltransferase_grp1"/>
</dbReference>
<dbReference type="RefSeq" id="WP_126806646.1">
    <property type="nucleotide sequence ID" value="NZ_NGKA01000002.1"/>
</dbReference>
<keyword evidence="1" id="KW-0812">Transmembrane</keyword>
<organism evidence="4 5">
    <name type="scientific">Vagococcus elongatus</name>
    <dbReference type="NCBI Taxonomy" id="180344"/>
    <lineage>
        <taxon>Bacteria</taxon>
        <taxon>Bacillati</taxon>
        <taxon>Bacillota</taxon>
        <taxon>Bacilli</taxon>
        <taxon>Lactobacillales</taxon>
        <taxon>Enterococcaceae</taxon>
        <taxon>Vagococcus</taxon>
    </lineage>
</organism>
<accession>A0A430B457</accession>
<keyword evidence="1" id="KW-0472">Membrane</keyword>
<keyword evidence="1" id="KW-1133">Transmembrane helix</keyword>
<dbReference type="Pfam" id="PF00534">
    <property type="entry name" value="Glycos_transf_1"/>
    <property type="match status" value="1"/>
</dbReference>
<dbReference type="AlphaFoldDB" id="A0A430B457"/>
<keyword evidence="5" id="KW-1185">Reference proteome</keyword>
<dbReference type="Proteomes" id="UP000287605">
    <property type="component" value="Unassembled WGS sequence"/>
</dbReference>
<evidence type="ECO:0008006" key="6">
    <source>
        <dbReference type="Google" id="ProtNLM"/>
    </source>
</evidence>
<feature type="domain" description="Glycosyl transferase family 1" evidence="2">
    <location>
        <begin position="214"/>
        <end position="375"/>
    </location>
</feature>